<accession>A0AAV4Y1S7</accession>
<name>A0AAV4Y1S7_CAEEX</name>
<evidence type="ECO:0000313" key="2">
    <source>
        <dbReference type="EMBL" id="GIZ00479.1"/>
    </source>
</evidence>
<dbReference type="AlphaFoldDB" id="A0AAV4Y1S7"/>
<gene>
    <name evidence="2" type="ORF">CEXT_610231</name>
</gene>
<dbReference type="Proteomes" id="UP001054945">
    <property type="component" value="Unassembled WGS sequence"/>
</dbReference>
<evidence type="ECO:0000256" key="1">
    <source>
        <dbReference type="SAM" id="MobiDB-lite"/>
    </source>
</evidence>
<reference evidence="2 3" key="1">
    <citation type="submission" date="2021-06" db="EMBL/GenBank/DDBJ databases">
        <title>Caerostris extrusa draft genome.</title>
        <authorList>
            <person name="Kono N."/>
            <person name="Arakawa K."/>
        </authorList>
    </citation>
    <scope>NUCLEOTIDE SEQUENCE [LARGE SCALE GENOMIC DNA]</scope>
</reference>
<proteinExistence type="predicted"/>
<feature type="region of interest" description="Disordered" evidence="1">
    <location>
        <begin position="71"/>
        <end position="93"/>
    </location>
</feature>
<sequence length="103" mass="12351">MIRKNMYSHMFCSTFTTSENKVTFVTRKLLPESRNWFHRQKHHMWIRVRILSKRDTCSTFISRGRSSRVLKLSRNTKSTRRKNSSRMPRGCGSSRLFTMFSNN</sequence>
<protein>
    <submittedName>
        <fullName evidence="2">Uncharacterized protein</fullName>
    </submittedName>
</protein>
<keyword evidence="3" id="KW-1185">Reference proteome</keyword>
<organism evidence="2 3">
    <name type="scientific">Caerostris extrusa</name>
    <name type="common">Bark spider</name>
    <name type="synonym">Caerostris bankana</name>
    <dbReference type="NCBI Taxonomy" id="172846"/>
    <lineage>
        <taxon>Eukaryota</taxon>
        <taxon>Metazoa</taxon>
        <taxon>Ecdysozoa</taxon>
        <taxon>Arthropoda</taxon>
        <taxon>Chelicerata</taxon>
        <taxon>Arachnida</taxon>
        <taxon>Araneae</taxon>
        <taxon>Araneomorphae</taxon>
        <taxon>Entelegynae</taxon>
        <taxon>Araneoidea</taxon>
        <taxon>Araneidae</taxon>
        <taxon>Caerostris</taxon>
    </lineage>
</organism>
<dbReference type="EMBL" id="BPLR01018543">
    <property type="protein sequence ID" value="GIZ00479.1"/>
    <property type="molecule type" value="Genomic_DNA"/>
</dbReference>
<evidence type="ECO:0000313" key="3">
    <source>
        <dbReference type="Proteomes" id="UP001054945"/>
    </source>
</evidence>
<comment type="caution">
    <text evidence="2">The sequence shown here is derived from an EMBL/GenBank/DDBJ whole genome shotgun (WGS) entry which is preliminary data.</text>
</comment>